<dbReference type="Gene3D" id="3.20.110.10">
    <property type="entry name" value="Glycoside hydrolase 38, N terminal domain"/>
    <property type="match status" value="2"/>
</dbReference>
<protein>
    <submittedName>
        <fullName evidence="6">Glycoside hydrolase</fullName>
    </submittedName>
</protein>
<gene>
    <name evidence="6" type="ORF">FKZ61_07710</name>
</gene>
<dbReference type="PANTHER" id="PTHR36306">
    <property type="entry name" value="ALPHA-AMYLASE-RELATED-RELATED"/>
    <property type="match status" value="1"/>
</dbReference>
<dbReference type="AlphaFoldDB" id="A0A540VHX6"/>
<dbReference type="Pfam" id="PF22681">
    <property type="entry name" value="Lmo2446-like_N"/>
    <property type="match status" value="1"/>
</dbReference>
<evidence type="ECO:0000259" key="4">
    <source>
        <dbReference type="Pfam" id="PF03065"/>
    </source>
</evidence>
<dbReference type="Proteomes" id="UP000317371">
    <property type="component" value="Unassembled WGS sequence"/>
</dbReference>
<proteinExistence type="inferred from homology"/>
<feature type="domain" description="Lmo2446-like N-terminal" evidence="5">
    <location>
        <begin position="12"/>
        <end position="70"/>
    </location>
</feature>
<comment type="caution">
    <text evidence="6">The sequence shown here is derived from an EMBL/GenBank/DDBJ whole genome shotgun (WGS) entry which is preliminary data.</text>
</comment>
<organism evidence="6 7">
    <name type="scientific">Litorilinea aerophila</name>
    <dbReference type="NCBI Taxonomy" id="1204385"/>
    <lineage>
        <taxon>Bacteria</taxon>
        <taxon>Bacillati</taxon>
        <taxon>Chloroflexota</taxon>
        <taxon>Caldilineae</taxon>
        <taxon>Caldilineales</taxon>
        <taxon>Caldilineaceae</taxon>
        <taxon>Litorilinea</taxon>
    </lineage>
</organism>
<dbReference type="InterPro" id="IPR055242">
    <property type="entry name" value="Lmo2446-like_N"/>
</dbReference>
<dbReference type="InterPro" id="IPR052046">
    <property type="entry name" value="GH57_Enzymes"/>
</dbReference>
<dbReference type="SUPFAM" id="SSF88713">
    <property type="entry name" value="Glycoside hydrolase/deacetylase"/>
    <property type="match status" value="1"/>
</dbReference>
<keyword evidence="7" id="KW-1185">Reference proteome</keyword>
<accession>A0A540VHX6</accession>
<evidence type="ECO:0000256" key="3">
    <source>
        <dbReference type="RuleBase" id="RU361196"/>
    </source>
</evidence>
<reference evidence="6 7" key="1">
    <citation type="submission" date="2019-06" db="EMBL/GenBank/DDBJ databases">
        <title>Genome sequence of Litorilinea aerophila BAA-2444.</title>
        <authorList>
            <person name="Maclea K.S."/>
            <person name="Maurais E.G."/>
            <person name="Iannazzi L.C."/>
        </authorList>
    </citation>
    <scope>NUCLEOTIDE SEQUENCE [LARGE SCALE GENOMIC DNA]</scope>
    <source>
        <strain evidence="6 7">ATCC BAA-2444</strain>
    </source>
</reference>
<keyword evidence="6" id="KW-0378">Hydrolase</keyword>
<dbReference type="Gene3D" id="2.60.40.10">
    <property type="entry name" value="Immunoglobulins"/>
    <property type="match status" value="1"/>
</dbReference>
<dbReference type="InterPro" id="IPR013783">
    <property type="entry name" value="Ig-like_fold"/>
</dbReference>
<dbReference type="InterPro" id="IPR011330">
    <property type="entry name" value="Glyco_hydro/deAcase_b/a-brl"/>
</dbReference>
<name>A0A540VHX6_9CHLR</name>
<dbReference type="PANTHER" id="PTHR36306:SF1">
    <property type="entry name" value="ALPHA-AMYLASE-RELATED"/>
    <property type="match status" value="1"/>
</dbReference>
<dbReference type="GO" id="GO:0016787">
    <property type="term" value="F:hydrolase activity"/>
    <property type="evidence" value="ECO:0007669"/>
    <property type="project" value="UniProtKB-KW"/>
</dbReference>
<dbReference type="RefSeq" id="WP_141609514.1">
    <property type="nucleotide sequence ID" value="NZ_VIGC02000008.1"/>
</dbReference>
<dbReference type="GO" id="GO:0005975">
    <property type="term" value="P:carbohydrate metabolic process"/>
    <property type="evidence" value="ECO:0007669"/>
    <property type="project" value="InterPro"/>
</dbReference>
<dbReference type="InterPro" id="IPR004300">
    <property type="entry name" value="Glyco_hydro_57_N"/>
</dbReference>
<feature type="domain" description="Glycoside hydrolase family 57 N-terminal" evidence="4">
    <location>
        <begin position="112"/>
        <end position="534"/>
    </location>
</feature>
<comment type="similarity">
    <text evidence="1 3">Belongs to the glycosyl hydrolase 57 family.</text>
</comment>
<dbReference type="EMBL" id="VIGC01000008">
    <property type="protein sequence ID" value="TQE96369.1"/>
    <property type="molecule type" value="Genomic_DNA"/>
</dbReference>
<evidence type="ECO:0000259" key="5">
    <source>
        <dbReference type="Pfam" id="PF22681"/>
    </source>
</evidence>
<dbReference type="InterPro" id="IPR027291">
    <property type="entry name" value="Glyco_hydro_38_N_sf"/>
</dbReference>
<dbReference type="Pfam" id="PF03065">
    <property type="entry name" value="Glyco_hydro_57"/>
    <property type="match status" value="1"/>
</dbReference>
<evidence type="ECO:0000256" key="1">
    <source>
        <dbReference type="ARBA" id="ARBA00006821"/>
    </source>
</evidence>
<evidence type="ECO:0000313" key="6">
    <source>
        <dbReference type="EMBL" id="TQE96369.1"/>
    </source>
</evidence>
<sequence>MKVWHLTPDAPRSPHRVSPGERVTLLIGTWPIELGQQVEVVYRVEQADGTTRQGTVAATWQYNAGVNSYWRAELGPFDPGDRVSYLMEGHGPNSHGVSDVASFRVGPKLYLALLWHQHQPVYKELAHPTQAGSYRYPWVRLHAIRDYYSMAALVAEHPDLHLTINLTPALLWQIEDYVERGATDRALDLTLKPAETLTDGEREFVLANFFDADWHNQIFPHPRYKELFIQRREGRPFTVQDLRDLQMWFNLAWFGQEFRKGEVTLVTNEVASVNRFVQQGHHFSTADMEAMVAEQYKIMRAVIPIHRQLQEQGQIEVSTTPFYHPILPLLVDTDQATIDRPGTTFPPRFAHPEDAEAQVQLAVEAYRRWFGRTPRGMWPAEGAVSQAVVPFFARDGIHWIATDRGVLARSGRWGYDVDNPDVLCQPYRAEEGDAALSVFFRDTQLSDAIGFHYHAYPDAQQAARDFLGQIQERFVRPLRSDEDRILTVILDGENAWGAYREDARPFLHALYTLLEQETAIQTVTFAEYLEGNARRNIPPHPPAQQTKVYDLFTGSWIDENGSMPGVDLGTWIGEGEENLAWQLLGEARTLLDHLRAAPDVAPALFTALYIAEGSDWFWWFGEDQNSGNDPEFDDLFRTHLKSVYQMLGVSVPADLNRHIVPHTVVWSFVDPVTQVSSGDRLVIRTNCPGTLTWWPDALPAQTAEMVPVGGVMAGVCRYQHTLGPFPADVQEVHFIFRCTHVDCDGQDICCRPDKYTVQVV</sequence>
<dbReference type="CDD" id="cd10796">
    <property type="entry name" value="GH57N_APU"/>
    <property type="match status" value="1"/>
</dbReference>
<evidence type="ECO:0000313" key="7">
    <source>
        <dbReference type="Proteomes" id="UP000317371"/>
    </source>
</evidence>
<keyword evidence="2 3" id="KW-0119">Carbohydrate metabolism</keyword>
<dbReference type="OrthoDB" id="3902805at2"/>
<dbReference type="InParanoid" id="A0A540VHX6"/>
<evidence type="ECO:0000256" key="2">
    <source>
        <dbReference type="ARBA" id="ARBA00023277"/>
    </source>
</evidence>